<gene>
    <name evidence="8" type="ORF">GCM10025875_32910</name>
</gene>
<feature type="transmembrane region" description="Helical" evidence="6">
    <location>
        <begin position="103"/>
        <end position="121"/>
    </location>
</feature>
<keyword evidence="3 6" id="KW-1133">Transmembrane helix</keyword>
<evidence type="ECO:0000259" key="7">
    <source>
        <dbReference type="PROSITE" id="PS50850"/>
    </source>
</evidence>
<dbReference type="AlphaFoldDB" id="A0AA37XHN7"/>
<reference evidence="8" key="1">
    <citation type="journal article" date="2014" name="Int. J. Syst. Evol. Microbiol.">
        <title>Complete genome sequence of Corynebacterium casei LMG S-19264T (=DSM 44701T), isolated from a smear-ripened cheese.</title>
        <authorList>
            <consortium name="US DOE Joint Genome Institute (JGI-PGF)"/>
            <person name="Walter F."/>
            <person name="Albersmeier A."/>
            <person name="Kalinowski J."/>
            <person name="Ruckert C."/>
        </authorList>
    </citation>
    <scope>NUCLEOTIDE SEQUENCE</scope>
    <source>
        <strain evidence="8">NBRC 112290</strain>
    </source>
</reference>
<sequence length="204" mass="20817">MSVTTRRDERVAPAVPPTAGAPGANPTPAHRSGVLPVMLALMMAMFVSMLAATVVSTSLPVIIADLGGDQAAFTWVVTAILLATTVSTPVWGKLADLFDRKVLLQLALVIFVVATAVAGLSRSTEMLIAMRVVQGLGAGGLAALSQIVMADVVSPASADGTRACSGVRWPWGPSVARSSADSSPTPRAGGGTSTWRSRSPSPPS</sequence>
<feature type="compositionally biased region" description="Low complexity" evidence="5">
    <location>
        <begin position="193"/>
        <end position="204"/>
    </location>
</feature>
<dbReference type="SUPFAM" id="SSF103473">
    <property type="entry name" value="MFS general substrate transporter"/>
    <property type="match status" value="1"/>
</dbReference>
<evidence type="ECO:0000313" key="8">
    <source>
        <dbReference type="EMBL" id="GMA33299.1"/>
    </source>
</evidence>
<dbReference type="PROSITE" id="PS50850">
    <property type="entry name" value="MFS"/>
    <property type="match status" value="1"/>
</dbReference>
<name>A0AA37XHN7_9MICO</name>
<keyword evidence="4 6" id="KW-0472">Membrane</keyword>
<dbReference type="PANTHER" id="PTHR23501">
    <property type="entry name" value="MAJOR FACILITATOR SUPERFAMILY"/>
    <property type="match status" value="1"/>
</dbReference>
<proteinExistence type="predicted"/>
<evidence type="ECO:0000256" key="5">
    <source>
        <dbReference type="SAM" id="MobiDB-lite"/>
    </source>
</evidence>
<evidence type="ECO:0000256" key="6">
    <source>
        <dbReference type="SAM" id="Phobius"/>
    </source>
</evidence>
<feature type="compositionally biased region" description="Low complexity" evidence="5">
    <location>
        <begin position="17"/>
        <end position="27"/>
    </location>
</feature>
<evidence type="ECO:0000256" key="2">
    <source>
        <dbReference type="ARBA" id="ARBA00022692"/>
    </source>
</evidence>
<dbReference type="RefSeq" id="WP_348525613.1">
    <property type="nucleotide sequence ID" value="NZ_BSUM01000001.1"/>
</dbReference>
<evidence type="ECO:0000256" key="1">
    <source>
        <dbReference type="ARBA" id="ARBA00004651"/>
    </source>
</evidence>
<organism evidence="8 9">
    <name type="scientific">Litorihabitans aurantiacus</name>
    <dbReference type="NCBI Taxonomy" id="1930061"/>
    <lineage>
        <taxon>Bacteria</taxon>
        <taxon>Bacillati</taxon>
        <taxon>Actinomycetota</taxon>
        <taxon>Actinomycetes</taxon>
        <taxon>Micrococcales</taxon>
        <taxon>Beutenbergiaceae</taxon>
        <taxon>Litorihabitans</taxon>
    </lineage>
</organism>
<feature type="transmembrane region" description="Helical" evidence="6">
    <location>
        <begin position="37"/>
        <end position="64"/>
    </location>
</feature>
<feature type="region of interest" description="Disordered" evidence="5">
    <location>
        <begin position="1"/>
        <end position="27"/>
    </location>
</feature>
<dbReference type="Gene3D" id="1.20.1720.10">
    <property type="entry name" value="Multidrug resistance protein D"/>
    <property type="match status" value="1"/>
</dbReference>
<evidence type="ECO:0000256" key="3">
    <source>
        <dbReference type="ARBA" id="ARBA00022989"/>
    </source>
</evidence>
<keyword evidence="9" id="KW-1185">Reference proteome</keyword>
<feature type="transmembrane region" description="Helical" evidence="6">
    <location>
        <begin position="71"/>
        <end position="91"/>
    </location>
</feature>
<dbReference type="InterPro" id="IPR011701">
    <property type="entry name" value="MFS"/>
</dbReference>
<reference evidence="8" key="2">
    <citation type="submission" date="2023-02" db="EMBL/GenBank/DDBJ databases">
        <authorList>
            <person name="Sun Q."/>
            <person name="Mori K."/>
        </authorList>
    </citation>
    <scope>NUCLEOTIDE SEQUENCE</scope>
    <source>
        <strain evidence="8">NBRC 112290</strain>
    </source>
</reference>
<keyword evidence="2 6" id="KW-0812">Transmembrane</keyword>
<protein>
    <recommendedName>
        <fullName evidence="7">Major facilitator superfamily (MFS) profile domain-containing protein</fullName>
    </recommendedName>
</protein>
<dbReference type="InterPro" id="IPR020846">
    <property type="entry name" value="MFS_dom"/>
</dbReference>
<dbReference type="GO" id="GO:0022857">
    <property type="term" value="F:transmembrane transporter activity"/>
    <property type="evidence" value="ECO:0007669"/>
    <property type="project" value="InterPro"/>
</dbReference>
<accession>A0AA37XHN7</accession>
<dbReference type="PANTHER" id="PTHR23501:SF197">
    <property type="entry name" value="COMD"/>
    <property type="match status" value="1"/>
</dbReference>
<feature type="compositionally biased region" description="Polar residues" evidence="5">
    <location>
        <begin position="176"/>
        <end position="185"/>
    </location>
</feature>
<dbReference type="Pfam" id="PF07690">
    <property type="entry name" value="MFS_1"/>
    <property type="match status" value="1"/>
</dbReference>
<dbReference type="Proteomes" id="UP001157161">
    <property type="component" value="Unassembled WGS sequence"/>
</dbReference>
<dbReference type="EMBL" id="BSUM01000001">
    <property type="protein sequence ID" value="GMA33299.1"/>
    <property type="molecule type" value="Genomic_DNA"/>
</dbReference>
<feature type="domain" description="Major facilitator superfamily (MFS) profile" evidence="7">
    <location>
        <begin position="37"/>
        <end position="204"/>
    </location>
</feature>
<feature type="compositionally biased region" description="Basic and acidic residues" evidence="5">
    <location>
        <begin position="1"/>
        <end position="11"/>
    </location>
</feature>
<comment type="subcellular location">
    <subcellularLocation>
        <location evidence="1">Cell membrane</location>
        <topology evidence="1">Multi-pass membrane protein</topology>
    </subcellularLocation>
</comment>
<dbReference type="GO" id="GO:0005886">
    <property type="term" value="C:plasma membrane"/>
    <property type="evidence" value="ECO:0007669"/>
    <property type="project" value="UniProtKB-SubCell"/>
</dbReference>
<comment type="caution">
    <text evidence="8">The sequence shown here is derived from an EMBL/GenBank/DDBJ whole genome shotgun (WGS) entry which is preliminary data.</text>
</comment>
<feature type="region of interest" description="Disordered" evidence="5">
    <location>
        <begin position="174"/>
        <end position="204"/>
    </location>
</feature>
<dbReference type="InterPro" id="IPR036259">
    <property type="entry name" value="MFS_trans_sf"/>
</dbReference>
<evidence type="ECO:0000256" key="4">
    <source>
        <dbReference type="ARBA" id="ARBA00023136"/>
    </source>
</evidence>
<evidence type="ECO:0000313" key="9">
    <source>
        <dbReference type="Proteomes" id="UP001157161"/>
    </source>
</evidence>